<dbReference type="InterPro" id="IPR002104">
    <property type="entry name" value="Integrase_catalytic"/>
</dbReference>
<dbReference type="STRING" id="394503.Ccel_2981"/>
<dbReference type="GO" id="GO:0003677">
    <property type="term" value="F:DNA binding"/>
    <property type="evidence" value="ECO:0007669"/>
    <property type="project" value="UniProtKB-UniRule"/>
</dbReference>
<feature type="domain" description="Core-binding (CB)" evidence="6">
    <location>
        <begin position="9"/>
        <end position="85"/>
    </location>
</feature>
<evidence type="ECO:0000256" key="2">
    <source>
        <dbReference type="ARBA" id="ARBA00023125"/>
    </source>
</evidence>
<accession>B8I8U3</accession>
<dbReference type="GO" id="GO:0015074">
    <property type="term" value="P:DNA integration"/>
    <property type="evidence" value="ECO:0007669"/>
    <property type="project" value="InterPro"/>
</dbReference>
<evidence type="ECO:0000313" key="7">
    <source>
        <dbReference type="EMBL" id="ACL77275.1"/>
    </source>
</evidence>
<dbReference type="OrthoDB" id="9785687at2"/>
<dbReference type="KEGG" id="cce:Ccel_2981"/>
<keyword evidence="8" id="KW-1185">Reference proteome</keyword>
<dbReference type="RefSeq" id="WP_015926334.1">
    <property type="nucleotide sequence ID" value="NC_011898.1"/>
</dbReference>
<dbReference type="SUPFAM" id="SSF56349">
    <property type="entry name" value="DNA breaking-rejoining enzymes"/>
    <property type="match status" value="1"/>
</dbReference>
<dbReference type="PANTHER" id="PTHR30349">
    <property type="entry name" value="PHAGE INTEGRASE-RELATED"/>
    <property type="match status" value="1"/>
</dbReference>
<sequence>MKNKQIKKADWKKALSDFLLLKRAEGKSERTIKDYDKHVNIFFKRYPNALADLEASVLGYMGENIKPATYNLRRAYLKCFFDYLKEEDIITSNPIIKLPKRKAQDKIIDIPVDVLQQLLALPDKSSFTGLVDHCLILLMMDCGIRPKEALTLKVSDFDIKHNCVTIPAELAKTGVSRTLPLSIETVRPITKVISSRPKDWNNNVPVFCSCSAETLDSEVLSRRFKRYSQKLGTDITPYSLRHCFALYYLRNGGNSLMLQKIMGHTTQDMTRKYVALSDTDVKESHSSFTPIKNILPPKKTNIRKIRK</sequence>
<feature type="domain" description="Tyr recombinase" evidence="5">
    <location>
        <begin position="105"/>
        <end position="286"/>
    </location>
</feature>
<gene>
    <name evidence="7" type="ordered locus">Ccel_2981</name>
</gene>
<dbReference type="InterPro" id="IPR013762">
    <property type="entry name" value="Integrase-like_cat_sf"/>
</dbReference>
<proteinExistence type="inferred from homology"/>
<dbReference type="EMBL" id="CP001348">
    <property type="protein sequence ID" value="ACL77275.1"/>
    <property type="molecule type" value="Genomic_DNA"/>
</dbReference>
<dbReference type="CDD" id="cd00397">
    <property type="entry name" value="DNA_BRE_C"/>
    <property type="match status" value="1"/>
</dbReference>
<dbReference type="PROSITE" id="PS51898">
    <property type="entry name" value="TYR_RECOMBINASE"/>
    <property type="match status" value="1"/>
</dbReference>
<dbReference type="InterPro" id="IPR050090">
    <property type="entry name" value="Tyrosine_recombinase_XerCD"/>
</dbReference>
<name>B8I8U3_RUMCH</name>
<organism evidence="7 8">
    <name type="scientific">Ruminiclostridium cellulolyticum (strain ATCC 35319 / DSM 5812 / JCM 6584 / H10)</name>
    <name type="common">Clostridium cellulolyticum</name>
    <dbReference type="NCBI Taxonomy" id="394503"/>
    <lineage>
        <taxon>Bacteria</taxon>
        <taxon>Bacillati</taxon>
        <taxon>Bacillota</taxon>
        <taxon>Clostridia</taxon>
        <taxon>Eubacteriales</taxon>
        <taxon>Oscillospiraceae</taxon>
        <taxon>Ruminiclostridium</taxon>
    </lineage>
</organism>
<dbReference type="Proteomes" id="UP000001349">
    <property type="component" value="Chromosome"/>
</dbReference>
<dbReference type="AlphaFoldDB" id="B8I8U3"/>
<dbReference type="InterPro" id="IPR010998">
    <property type="entry name" value="Integrase_recombinase_N"/>
</dbReference>
<evidence type="ECO:0000313" key="8">
    <source>
        <dbReference type="Proteomes" id="UP000001349"/>
    </source>
</evidence>
<dbReference type="InterPro" id="IPR044068">
    <property type="entry name" value="CB"/>
</dbReference>
<evidence type="ECO:0000259" key="6">
    <source>
        <dbReference type="PROSITE" id="PS51900"/>
    </source>
</evidence>
<evidence type="ECO:0000259" key="5">
    <source>
        <dbReference type="PROSITE" id="PS51898"/>
    </source>
</evidence>
<dbReference type="PANTHER" id="PTHR30349:SF41">
    <property type="entry name" value="INTEGRASE_RECOMBINASE PROTEIN MJ0367-RELATED"/>
    <property type="match status" value="1"/>
</dbReference>
<dbReference type="Gene3D" id="1.10.443.10">
    <property type="entry name" value="Intergrase catalytic core"/>
    <property type="match status" value="1"/>
</dbReference>
<reference evidence="7 8" key="1">
    <citation type="submission" date="2009-01" db="EMBL/GenBank/DDBJ databases">
        <title>Complete sequence of Clostridium cellulolyticum H10.</title>
        <authorList>
            <consortium name="US DOE Joint Genome Institute"/>
            <person name="Lucas S."/>
            <person name="Copeland A."/>
            <person name="Lapidus A."/>
            <person name="Glavina del Rio T."/>
            <person name="Dalin E."/>
            <person name="Tice H."/>
            <person name="Bruce D."/>
            <person name="Goodwin L."/>
            <person name="Pitluck S."/>
            <person name="Chertkov O."/>
            <person name="Saunders E."/>
            <person name="Brettin T."/>
            <person name="Detter J.C."/>
            <person name="Han C."/>
            <person name="Larimer F."/>
            <person name="Land M."/>
            <person name="Hauser L."/>
            <person name="Kyrpides N."/>
            <person name="Ivanova N."/>
            <person name="Zhou J."/>
            <person name="Richardson P."/>
        </authorList>
    </citation>
    <scope>NUCLEOTIDE SEQUENCE [LARGE SCALE GENOMIC DNA]</scope>
    <source>
        <strain evidence="8">ATCC 35319 / DSM 5812 / JCM 6584 / H10</strain>
    </source>
</reference>
<dbReference type="eggNOG" id="COG4974">
    <property type="taxonomic scope" value="Bacteria"/>
</dbReference>
<evidence type="ECO:0000256" key="3">
    <source>
        <dbReference type="ARBA" id="ARBA00023172"/>
    </source>
</evidence>
<dbReference type="PROSITE" id="PS51900">
    <property type="entry name" value="CB"/>
    <property type="match status" value="1"/>
</dbReference>
<evidence type="ECO:0000256" key="4">
    <source>
        <dbReference type="PROSITE-ProRule" id="PRU01248"/>
    </source>
</evidence>
<dbReference type="Pfam" id="PF00589">
    <property type="entry name" value="Phage_integrase"/>
    <property type="match status" value="1"/>
</dbReference>
<keyword evidence="2 4" id="KW-0238">DNA-binding</keyword>
<dbReference type="GO" id="GO:0006310">
    <property type="term" value="P:DNA recombination"/>
    <property type="evidence" value="ECO:0007669"/>
    <property type="project" value="UniProtKB-KW"/>
</dbReference>
<comment type="similarity">
    <text evidence="1">Belongs to the 'phage' integrase family.</text>
</comment>
<dbReference type="InterPro" id="IPR011010">
    <property type="entry name" value="DNA_brk_join_enz"/>
</dbReference>
<evidence type="ECO:0000256" key="1">
    <source>
        <dbReference type="ARBA" id="ARBA00008857"/>
    </source>
</evidence>
<protein>
    <submittedName>
        <fullName evidence="7">Integrase family protein</fullName>
    </submittedName>
</protein>
<dbReference type="Gene3D" id="1.10.150.130">
    <property type="match status" value="1"/>
</dbReference>
<dbReference type="HOGENOM" id="CLU_027562_9_2_9"/>
<keyword evidence="3" id="KW-0233">DNA recombination</keyword>